<accession>A0A1V4JG09</accession>
<comment type="caution">
    <text evidence="6">The sequence shown here is derived from an EMBL/GenBank/DDBJ whole genome shotgun (WGS) entry which is preliminary data.</text>
</comment>
<dbReference type="Pfam" id="PF14222">
    <property type="entry name" value="MOR2-PAG1_N"/>
    <property type="match status" value="1"/>
</dbReference>
<evidence type="ECO:0000259" key="2">
    <source>
        <dbReference type="Pfam" id="PF14222"/>
    </source>
</evidence>
<feature type="compositionally biased region" description="Polar residues" evidence="1">
    <location>
        <begin position="2611"/>
        <end position="2628"/>
    </location>
</feature>
<feature type="compositionally biased region" description="Polar residues" evidence="1">
    <location>
        <begin position="2530"/>
        <end position="2549"/>
    </location>
</feature>
<dbReference type="SUPFAM" id="SSF48371">
    <property type="entry name" value="ARM repeat"/>
    <property type="match status" value="1"/>
</dbReference>
<name>A0A1V4JG09_PATFA</name>
<dbReference type="GO" id="GO:0030427">
    <property type="term" value="C:site of polarized growth"/>
    <property type="evidence" value="ECO:0007669"/>
    <property type="project" value="TreeGrafter"/>
</dbReference>
<dbReference type="GO" id="GO:0031175">
    <property type="term" value="P:neuron projection development"/>
    <property type="evidence" value="ECO:0007669"/>
    <property type="project" value="TreeGrafter"/>
</dbReference>
<feature type="domain" description="Cell morphogenesis protein C-terminal" evidence="3">
    <location>
        <begin position="2067"/>
        <end position="2319"/>
    </location>
</feature>
<feature type="region of interest" description="Disordered" evidence="1">
    <location>
        <begin position="156"/>
        <end position="176"/>
    </location>
</feature>
<feature type="domain" description="Cell morphogenesis protein N-terminal" evidence="2">
    <location>
        <begin position="183"/>
        <end position="715"/>
    </location>
</feature>
<feature type="region of interest" description="Disordered" evidence="1">
    <location>
        <begin position="2705"/>
        <end position="2730"/>
    </location>
</feature>
<feature type="region of interest" description="Disordered" evidence="1">
    <location>
        <begin position="1543"/>
        <end position="1564"/>
    </location>
</feature>
<dbReference type="PANTHER" id="PTHR12295">
    <property type="entry name" value="FURRY-RELATED"/>
    <property type="match status" value="1"/>
</dbReference>
<feature type="domain" description="Cell morphogenesis central region" evidence="4">
    <location>
        <begin position="1223"/>
        <end position="1389"/>
    </location>
</feature>
<feature type="compositionally biased region" description="Acidic residues" evidence="1">
    <location>
        <begin position="2550"/>
        <end position="2559"/>
    </location>
</feature>
<keyword evidence="7" id="KW-1185">Reference proteome</keyword>
<gene>
    <name evidence="6" type="primary">FRYL</name>
    <name evidence="6" type="ORF">AV530_017391</name>
</gene>
<feature type="compositionally biased region" description="Low complexity" evidence="1">
    <location>
        <begin position="1543"/>
        <end position="1553"/>
    </location>
</feature>
<sequence length="3078" mass="345957">MEQEELAEYLIVWEPGLDQSCGVFLQVPSPDHVAIVAHATSTPPSRVNKRRVSPSVVSTWEKRGIIMSNITIDPDVKPGEYVIKSLFAEFAVQAEKKIEVVMAEPLEKLLSRSLQRGEDLQFDQLISSMSSVAEHCLPSLLRTLFDWYRRQNGTEDESYEYRPRSSTKSKGDDQQRERDYLLERRDLAVDFIFCLVLIEVLKQIPVHPVPDPLVHEVLNLAFKHFKHKEGYSGTNTGNVHIIADLYAEVTGVLAQSKFQAVRKKFVTELKELRQKEQSPHVVQSIISLIMGMKFFRVKMYPVEDFEASFQFMQECAQYFLEVKDKDIKHALAGLFVEILIPVAAAVKNEVNVPCLKNFVEMLYQTTFELSSRKKHSLALYPLITCLLCVSQKQFFLNNWHVFLQNCLSHLKNKDPKMSRVALESLYRLLWVYVIRIKCESNTVTQSRLMSIVSALFPKGSRSVVPRDTPLNIFVKIIQFIAQERLDFAMKEIIFDLLSVGKSPKTFTINPERMNIGLRVFLVIADSLQQKDGEPPMPTTGVVLPSGNTLRVKKIFLNKTLTDEEAKVIGMSIYYPQVRKALDSILRHLDKEVGRPMCMTSVQMSNKEPEDMITGERKPKIDLFRTCIAAIPRLIPDGMSRTDLIELLARLTIHMDEELRALAFNTLQALMLDFPDWREDVLSGFVYFIVREVTDVHPTLLDNAVKMLVQLINQWKQAAQMHNKTQDSQRGVSNGAAHTLPLERTLYSSVFHVVEGFALVILCSTRPATRRLAVSVLREIRALFTLLEISKSDDDLAIDVMDRLSATILESFIHLTGADQTTLLYCPSSIDLQTLADWNSSPISHQFDVVSPSHIWIFAHVTQGQDPWIISLSSFMKQENLPKHCPTAVSYAWTFAYTRLQLLSPQVDINSPINAKKVNTTTSSDSYIGLWRNYLILCCSAASSSNSSTSAGSVRCSPPETLASTPDSGYSIDSRIIGIPSPSSLFKHIVPMMRSESMEITESLVLGLGRTNPGAFRELIEELHPIIKEALERRPENMKRRRRRDILRVQLVRIFELLADAGVISHSASGGLDNETHSLNNTLLEYVDLTRQLLEAENEKDSDTLKDIRCHFSALVANIIQNVPVHQRRSVFPQQSLRHSLFMLFSHWAGPFSIMFTPLDRYSDRNMRINRHQYCALKAMSAVLCCGPVADNVGLSSDGYLYKWLDNILDSQDKKVHQLGCEAVMLLLELNPDQSNLMYWAVDRCYTGSKRVAAGCFKAIASVFQNRDYQCDTVTLLNLILFKAADSTRAIYEVAMQLLQILEPKMFRYAHKLEVQRMDGVLGQPSPLPHLYSVSYYQLSEELARTYPELTLAIFSEVSQRIQTAHPAGRQVMLHYLLPWMNNIELVDLKPLPTIRRQDEDEEDSLKDREVMVNSRRWLRGEGWGSPQATAMVLNNLMYMTAKYGDEVAWSEIENVWTTLADSWPKNLKIILHFLISICGVNSEPSLLPYVKKVIVYLGRDKTMQLLEELVSELQLTDPVSSGVTHMDNPPYYRITSSYKIPSVTSGTTSSSNTMVAPTDGNPDSKHIKDNIEENYAHLDIYSGLNSNLNRQHHRLESRYSSSSGGSYEEEKSDSMPLYSNWRLKVMEHNQGEPLPFPPSGGCWSPLVDYLPETSPPGMSLHRCNIAVILLTDLIVDHSVKVEWGGYLHLLLHAIFIGFDHCHPEVYEHCKRLLLHLLIVMGSGSNVQSVASVLLRNREFNEARVLTVKQTTHLDYTFTGVHDFIPDYQPSPMTDSGLSSSSTSSSISLGNTSAAISHLQTTILNEVDISVEQDEKVKTLIEFITSRKRGPLWNHEDVSAKNPNIKSAEQLTVFLKHVVSIFKQSSSGGFQLEHRLSEVALQTALSCSSRHYAGRSFQIFRALKQPLTASTLSDVLSRLVETVGDAGEEAQGFVIELLLTLESAIDTLAETMKHYDLLSALSQTSYHDSVMGNKYAANRKSTGQINLSTSPMNSGSCLGYYSNARSNSLRLNLISERRGDRRRSNTLDIMDGRINHSGSLARTRSLSSLREGGMYDMQPTTDPVNLMATIFWIAASLLESDYEYEYLLALKLLNKLLIHLPLDKSESREKIEKVQNKLKWNNFPGLQQLFLKGFTSASTQEMTVHLLSKLITISRHALVDPSQLAGFPLNILCLLPHLIQHFDNPTQFCKETADRIAKVCAEEKSPTLANLAHMMSLYSTHSYSRDCSNWINVVCRYLHDSFSDATFNLVTYLAELLEKGLSSMQQSLLQIIYSLLSHIDLSTAPVKQFNLEIIKVIGKYVQSPYWKEALNILKLVVSRSASLVVPNDVPKSYGGDIGSPEISFTKIFNNVSKELPGKTLDFHFDISETPIIGNKYGDQHSAAGRNGKPKVIAVTRSTSSTSSGSNSNALVPVSWKRPQLSQRRTREKLMNVLSLCGPESGLPKNPSVVFSSNEDLDVGDQQTSLISATEEVIQEEEVAVEDNTSEQQFGVFKDFDFLDVELEDAEGESMDNFNWGVRRRSLDSIDKGDTPSLQECQYSGSTPSLNLTNQEDTDESSEEEAALTASQILSRSQMVSSDSALDETVSDHAGLSLQSQDSTSSVGTEEVLQIRTETPSLEATSLDNSSNQLPEEGSSAVRDEQVSSASEDTGSYLLQEQQDFLVCHESLELEETPELVDAAAPESYSESVCEEDVTLALKELDERCEEEEADFSGLSSQDEDDQDGFPEVQTSPPPSPFLSAILAAFQPVAYDDEEQAWRCHVNQMLSDTDGSCAVYTFHVFSRLFQTIQRKFVSITNDSVSFLGESLQRIGTKFRSSLEVMMICSECPTVFVDAETLMSCGLLETLKFSVLELQEHLDTYNVKREAAEQWLEDCKRTFGTDDGIHGTNTDAQELELCRRLYKLHFQLLLLFQAYCKLISQVKTINKEAEVINMSDELALLESCLKEAEAASDSGIEEIEIAEASQASTETAIHSLLETLRNREFVSAVAQVKAFRSIWPHDIFGSSEDDPVQTLLHIYFRHQTLGQTGSFAVVGSNQDMSEASSKLMELNLEIRESLRMVQSYQLLGKIKPGMNLVSTGF</sequence>
<protein>
    <submittedName>
        <fullName evidence="6">Furry-like protein-like isoform C</fullName>
    </submittedName>
</protein>
<dbReference type="OrthoDB" id="6287725at2759"/>
<feature type="region of interest" description="Disordered" evidence="1">
    <location>
        <begin position="2611"/>
        <end position="2648"/>
    </location>
</feature>
<dbReference type="InterPro" id="IPR029473">
    <property type="entry name" value="MOR2-PAG1_mid"/>
</dbReference>
<dbReference type="InterPro" id="IPR045842">
    <property type="entry name" value="Fry_C"/>
</dbReference>
<organism evidence="6 7">
    <name type="scientific">Patagioenas fasciata monilis</name>
    <dbReference type="NCBI Taxonomy" id="372326"/>
    <lineage>
        <taxon>Eukaryota</taxon>
        <taxon>Metazoa</taxon>
        <taxon>Chordata</taxon>
        <taxon>Craniata</taxon>
        <taxon>Vertebrata</taxon>
        <taxon>Euteleostomi</taxon>
        <taxon>Archelosauria</taxon>
        <taxon>Archosauria</taxon>
        <taxon>Dinosauria</taxon>
        <taxon>Saurischia</taxon>
        <taxon>Theropoda</taxon>
        <taxon>Coelurosauria</taxon>
        <taxon>Aves</taxon>
        <taxon>Neognathae</taxon>
        <taxon>Neoaves</taxon>
        <taxon>Columbimorphae</taxon>
        <taxon>Columbiformes</taxon>
        <taxon>Columbidae</taxon>
        <taxon>Patagioenas</taxon>
    </lineage>
</organism>
<reference evidence="6 7" key="1">
    <citation type="submission" date="2016-02" db="EMBL/GenBank/DDBJ databases">
        <title>Band-tailed pigeon sequencing and assembly.</title>
        <authorList>
            <person name="Soares A.E."/>
            <person name="Novak B.J."/>
            <person name="Rice E.S."/>
            <person name="O'Connell B."/>
            <person name="Chang D."/>
            <person name="Weber S."/>
            <person name="Shapiro B."/>
        </authorList>
    </citation>
    <scope>NUCLEOTIDE SEQUENCE [LARGE SCALE GENOMIC DNA]</scope>
    <source>
        <strain evidence="6">BTP2013</strain>
        <tissue evidence="6">Blood</tissue>
    </source>
</reference>
<evidence type="ECO:0000313" key="7">
    <source>
        <dbReference type="Proteomes" id="UP000190648"/>
    </source>
</evidence>
<dbReference type="Pfam" id="PF14225">
    <property type="entry name" value="MOR2-PAG1_C"/>
    <property type="match status" value="1"/>
</dbReference>
<dbReference type="GO" id="GO:0000902">
    <property type="term" value="P:cell morphogenesis"/>
    <property type="evidence" value="ECO:0007669"/>
    <property type="project" value="InterPro"/>
</dbReference>
<dbReference type="InterPro" id="IPR025481">
    <property type="entry name" value="Cell_Morphogen_C"/>
</dbReference>
<feature type="domain" description="Cell morphogenesis central region" evidence="4">
    <location>
        <begin position="1659"/>
        <end position="1720"/>
    </location>
</feature>
<dbReference type="PANTHER" id="PTHR12295:SF9">
    <property type="entry name" value="PROTEIN FURRY HOMOLOG-LIKE"/>
    <property type="match status" value="1"/>
</dbReference>
<feature type="domain" description="Protein furry C-terminal" evidence="5">
    <location>
        <begin position="2351"/>
        <end position="3077"/>
    </location>
</feature>
<dbReference type="InterPro" id="IPR025614">
    <property type="entry name" value="Cell_morpho_N"/>
</dbReference>
<evidence type="ECO:0000259" key="5">
    <source>
        <dbReference type="Pfam" id="PF19421"/>
    </source>
</evidence>
<evidence type="ECO:0000259" key="3">
    <source>
        <dbReference type="Pfam" id="PF14225"/>
    </source>
</evidence>
<dbReference type="GO" id="GO:0005938">
    <property type="term" value="C:cell cortex"/>
    <property type="evidence" value="ECO:0007669"/>
    <property type="project" value="TreeGrafter"/>
</dbReference>
<dbReference type="Pfam" id="PF19421">
    <property type="entry name" value="Fry_C"/>
    <property type="match status" value="1"/>
</dbReference>
<dbReference type="InterPro" id="IPR016024">
    <property type="entry name" value="ARM-type_fold"/>
</dbReference>
<feature type="region of interest" description="Disordered" evidence="1">
    <location>
        <begin position="2524"/>
        <end position="2559"/>
    </location>
</feature>
<feature type="domain" description="Cell morphogenesis central region" evidence="4">
    <location>
        <begin position="1806"/>
        <end position="1919"/>
    </location>
</feature>
<proteinExistence type="predicted"/>
<evidence type="ECO:0000256" key="1">
    <source>
        <dbReference type="SAM" id="MobiDB-lite"/>
    </source>
</evidence>
<dbReference type="EMBL" id="LSYS01007721">
    <property type="protein sequence ID" value="OPJ71100.1"/>
    <property type="molecule type" value="Genomic_DNA"/>
</dbReference>
<dbReference type="Pfam" id="PF14228">
    <property type="entry name" value="MOR2-PAG1_mid"/>
    <property type="match status" value="4"/>
</dbReference>
<feature type="region of interest" description="Disordered" evidence="1">
    <location>
        <begin position="945"/>
        <end position="966"/>
    </location>
</feature>
<feature type="domain" description="Cell morphogenesis central region" evidence="4">
    <location>
        <begin position="1431"/>
        <end position="1477"/>
    </location>
</feature>
<dbReference type="InterPro" id="IPR039867">
    <property type="entry name" value="Furry/Tao3/Mor2"/>
</dbReference>
<dbReference type="Proteomes" id="UP000190648">
    <property type="component" value="Unassembled WGS sequence"/>
</dbReference>
<evidence type="ECO:0000313" key="6">
    <source>
        <dbReference type="EMBL" id="OPJ71100.1"/>
    </source>
</evidence>
<evidence type="ECO:0000259" key="4">
    <source>
        <dbReference type="Pfam" id="PF14228"/>
    </source>
</evidence>